<accession>A0A813NMH2</accession>
<evidence type="ECO:0000256" key="6">
    <source>
        <dbReference type="SAM" id="Phobius"/>
    </source>
</evidence>
<reference evidence="8" key="1">
    <citation type="submission" date="2021-02" db="EMBL/GenBank/DDBJ databases">
        <authorList>
            <person name="Nowell W R."/>
        </authorList>
    </citation>
    <scope>NUCLEOTIDE SEQUENCE</scope>
    <source>
        <strain evidence="8">Ploen Becks lab</strain>
    </source>
</reference>
<dbReference type="AlphaFoldDB" id="A0A813NMH2"/>
<dbReference type="Proteomes" id="UP000663879">
    <property type="component" value="Unassembled WGS sequence"/>
</dbReference>
<keyword evidence="3" id="KW-0964">Secreted</keyword>
<comment type="caution">
    <text evidence="8">The sequence shown here is derived from an EMBL/GenBank/DDBJ whole genome shotgun (WGS) entry which is preliminary data.</text>
</comment>
<keyword evidence="6" id="KW-0472">Membrane</keyword>
<protein>
    <recommendedName>
        <fullName evidence="10">Gamma-interferon-inducible lysosomal thiol reductase</fullName>
    </recommendedName>
</protein>
<keyword evidence="4 7" id="KW-0732">Signal</keyword>
<keyword evidence="5" id="KW-0325">Glycoprotein</keyword>
<dbReference type="Pfam" id="PF03227">
    <property type="entry name" value="GILT"/>
    <property type="match status" value="2"/>
</dbReference>
<evidence type="ECO:0000256" key="5">
    <source>
        <dbReference type="ARBA" id="ARBA00023180"/>
    </source>
</evidence>
<dbReference type="PANTHER" id="PTHR13234:SF8">
    <property type="entry name" value="GAMMA-INTERFERON-INDUCIBLE LYSOSOMAL THIOL REDUCTASE"/>
    <property type="match status" value="1"/>
</dbReference>
<evidence type="ECO:0000313" key="9">
    <source>
        <dbReference type="Proteomes" id="UP000663879"/>
    </source>
</evidence>
<keyword evidence="9" id="KW-1185">Reference proteome</keyword>
<feature type="signal peptide" evidence="7">
    <location>
        <begin position="1"/>
        <end position="22"/>
    </location>
</feature>
<dbReference type="OrthoDB" id="958254at2759"/>
<gene>
    <name evidence="8" type="ORF">OXX778_LOCUS3431</name>
</gene>
<evidence type="ECO:0008006" key="10">
    <source>
        <dbReference type="Google" id="ProtNLM"/>
    </source>
</evidence>
<feature type="transmembrane region" description="Helical" evidence="6">
    <location>
        <begin position="246"/>
        <end position="267"/>
    </location>
</feature>
<evidence type="ECO:0000256" key="4">
    <source>
        <dbReference type="ARBA" id="ARBA00022729"/>
    </source>
</evidence>
<dbReference type="InterPro" id="IPR004911">
    <property type="entry name" value="Interferon-induced_GILT"/>
</dbReference>
<dbReference type="GO" id="GO:0016671">
    <property type="term" value="F:oxidoreductase activity, acting on a sulfur group of donors, disulfide as acceptor"/>
    <property type="evidence" value="ECO:0007669"/>
    <property type="project" value="InterPro"/>
</dbReference>
<evidence type="ECO:0000256" key="7">
    <source>
        <dbReference type="SAM" id="SignalP"/>
    </source>
</evidence>
<comment type="subcellular location">
    <subcellularLocation>
        <location evidence="1">Secreted</location>
    </subcellularLocation>
</comment>
<comment type="similarity">
    <text evidence="2">Belongs to the GILT family.</text>
</comment>
<evidence type="ECO:0000256" key="3">
    <source>
        <dbReference type="ARBA" id="ARBA00022525"/>
    </source>
</evidence>
<dbReference type="GO" id="GO:0005576">
    <property type="term" value="C:extracellular region"/>
    <property type="evidence" value="ECO:0007669"/>
    <property type="project" value="UniProtKB-SubCell"/>
</dbReference>
<keyword evidence="6" id="KW-0812">Transmembrane</keyword>
<evidence type="ECO:0000256" key="2">
    <source>
        <dbReference type="ARBA" id="ARBA00005679"/>
    </source>
</evidence>
<sequence>MKNFENLAVFLGLFVCIIELDGSIISSGLIDNYRQNRKLLEIGVYYETKCPDSKRFLINQITSAQEKFSSVVDFTLIPFGKANLPEHVFINLVPFGKASYTRDSINSDWNFMCQHGPDECYGNIIHNCLIQERPNFVDHFPFISCTMENIMINFEAQALECAMKHSVDYEKLKQCAKSTIGNNLLYQAGEKTHSLDPKLNYVPWITVNNLHTNEIQKTAEANLTYFICSELKDTITFSFCPRNGSISIYGCNSFFVMFLITFFKFLVDFY</sequence>
<evidence type="ECO:0000313" key="8">
    <source>
        <dbReference type="EMBL" id="CAF0741813.1"/>
    </source>
</evidence>
<organism evidence="8 9">
    <name type="scientific">Brachionus calyciflorus</name>
    <dbReference type="NCBI Taxonomy" id="104777"/>
    <lineage>
        <taxon>Eukaryota</taxon>
        <taxon>Metazoa</taxon>
        <taxon>Spiralia</taxon>
        <taxon>Gnathifera</taxon>
        <taxon>Rotifera</taxon>
        <taxon>Eurotatoria</taxon>
        <taxon>Monogononta</taxon>
        <taxon>Pseudotrocha</taxon>
        <taxon>Ploima</taxon>
        <taxon>Brachionidae</taxon>
        <taxon>Brachionus</taxon>
    </lineage>
</organism>
<keyword evidence="6" id="KW-1133">Transmembrane helix</keyword>
<feature type="chain" id="PRO_5032952226" description="Gamma-interferon-inducible lysosomal thiol reductase" evidence="7">
    <location>
        <begin position="23"/>
        <end position="270"/>
    </location>
</feature>
<proteinExistence type="inferred from homology"/>
<evidence type="ECO:0000256" key="1">
    <source>
        <dbReference type="ARBA" id="ARBA00004613"/>
    </source>
</evidence>
<dbReference type="EMBL" id="CAJNOC010000302">
    <property type="protein sequence ID" value="CAF0741813.1"/>
    <property type="molecule type" value="Genomic_DNA"/>
</dbReference>
<dbReference type="PANTHER" id="PTHR13234">
    <property type="entry name" value="GAMMA-INTERFERON INDUCIBLE LYSOSOMAL THIOL REDUCTASE GILT"/>
    <property type="match status" value="1"/>
</dbReference>
<name>A0A813NMH2_9BILA</name>